<dbReference type="InterPro" id="IPR036157">
    <property type="entry name" value="dUTPase-like_sf"/>
</dbReference>
<feature type="compositionally biased region" description="Basic and acidic residues" evidence="3">
    <location>
        <begin position="1"/>
        <end position="19"/>
    </location>
</feature>
<keyword evidence="1" id="KW-0645">Protease</keyword>
<proteinExistence type="predicted"/>
<dbReference type="EMBL" id="MUZQ01000201">
    <property type="protein sequence ID" value="OWK55439.1"/>
    <property type="molecule type" value="Genomic_DNA"/>
</dbReference>
<protein>
    <recommendedName>
        <fullName evidence="4">dUTPase-like domain-containing protein</fullName>
    </recommendedName>
</protein>
<dbReference type="GO" id="GO:0004190">
    <property type="term" value="F:aspartic-type endopeptidase activity"/>
    <property type="evidence" value="ECO:0007669"/>
    <property type="project" value="UniProtKB-KW"/>
</dbReference>
<keyword evidence="6" id="KW-1185">Reference proteome</keyword>
<dbReference type="SUPFAM" id="SSF51283">
    <property type="entry name" value="dUTPase-like"/>
    <property type="match status" value="1"/>
</dbReference>
<keyword evidence="2" id="KW-0378">Hydrolase</keyword>
<dbReference type="PANTHER" id="PTHR19422:SF123">
    <property type="entry name" value="RT1 CLASS I, LOCUS CE15"/>
    <property type="match status" value="1"/>
</dbReference>
<feature type="domain" description="dUTPase-like" evidence="4">
    <location>
        <begin position="26"/>
        <end position="127"/>
    </location>
</feature>
<evidence type="ECO:0000256" key="1">
    <source>
        <dbReference type="ARBA" id="ARBA00022670"/>
    </source>
</evidence>
<dbReference type="GO" id="GO:0006508">
    <property type="term" value="P:proteolysis"/>
    <property type="evidence" value="ECO:0007669"/>
    <property type="project" value="UniProtKB-KW"/>
</dbReference>
<evidence type="ECO:0000313" key="5">
    <source>
        <dbReference type="EMBL" id="OWK55439.1"/>
    </source>
</evidence>
<feature type="compositionally biased region" description="Polar residues" evidence="3">
    <location>
        <begin position="24"/>
        <end position="35"/>
    </location>
</feature>
<gene>
    <name evidence="5" type="ORF">RLOC_00013792</name>
</gene>
<keyword evidence="2" id="KW-0064">Aspartyl protease</keyword>
<feature type="region of interest" description="Disordered" evidence="3">
    <location>
        <begin position="1"/>
        <end position="35"/>
    </location>
</feature>
<evidence type="ECO:0000259" key="4">
    <source>
        <dbReference type="Pfam" id="PF00692"/>
    </source>
</evidence>
<dbReference type="PANTHER" id="PTHR19422">
    <property type="entry name" value="GAG RETROVIRAL POLYPROTEIN"/>
    <property type="match status" value="1"/>
</dbReference>
<name>A0A218UNU6_9PASE</name>
<sequence>MEHEESQRKDPNGDSHVECPKQLQPASSLQPSTSGRLGLDLATTIDITLIDMKPVKIPTGIKEPMMHKDKSCGAPLLGHSSAGLRGLFVLRGIIDDDFTSKILIVAMTFYPPLIIPAGSKITQLVPTLQLTEAASSVMQCSVDDLLIAAPTLTEMEQSRASAVTEIQNTGLEISITKIQEISITKIQEVPPWKYLR</sequence>
<comment type="caution">
    <text evidence="5">The sequence shown here is derived from an EMBL/GenBank/DDBJ whole genome shotgun (WGS) entry which is preliminary data.</text>
</comment>
<evidence type="ECO:0000313" key="6">
    <source>
        <dbReference type="Proteomes" id="UP000197619"/>
    </source>
</evidence>
<dbReference type="Proteomes" id="UP000197619">
    <property type="component" value="Unassembled WGS sequence"/>
</dbReference>
<dbReference type="AlphaFoldDB" id="A0A218UNU6"/>
<dbReference type="Gene3D" id="2.70.40.10">
    <property type="match status" value="1"/>
</dbReference>
<dbReference type="InterPro" id="IPR051592">
    <property type="entry name" value="HERV-K_Pro_peptidase_A2"/>
</dbReference>
<dbReference type="InterPro" id="IPR029054">
    <property type="entry name" value="dUTPase-like"/>
</dbReference>
<evidence type="ECO:0000256" key="3">
    <source>
        <dbReference type="SAM" id="MobiDB-lite"/>
    </source>
</evidence>
<reference evidence="5 6" key="1">
    <citation type="submission" date="2017-05" db="EMBL/GenBank/DDBJ databases">
        <title>Genome of assembly of the Bengalese finch, Lonchura striata domestica.</title>
        <authorList>
            <person name="Colquitt B.M."/>
            <person name="Brainard M.S."/>
        </authorList>
    </citation>
    <scope>NUCLEOTIDE SEQUENCE [LARGE SCALE GENOMIC DNA]</scope>
    <source>
        <strain evidence="5">White83orange57</strain>
    </source>
</reference>
<accession>A0A218UNU6</accession>
<organism evidence="5 6">
    <name type="scientific">Lonchura striata</name>
    <name type="common">white-rumped munia</name>
    <dbReference type="NCBI Taxonomy" id="40157"/>
    <lineage>
        <taxon>Eukaryota</taxon>
        <taxon>Metazoa</taxon>
        <taxon>Chordata</taxon>
        <taxon>Craniata</taxon>
        <taxon>Vertebrata</taxon>
        <taxon>Euteleostomi</taxon>
        <taxon>Archelosauria</taxon>
        <taxon>Archosauria</taxon>
        <taxon>Dinosauria</taxon>
        <taxon>Saurischia</taxon>
        <taxon>Theropoda</taxon>
        <taxon>Coelurosauria</taxon>
        <taxon>Aves</taxon>
        <taxon>Neognathae</taxon>
        <taxon>Neoaves</taxon>
        <taxon>Telluraves</taxon>
        <taxon>Australaves</taxon>
        <taxon>Passeriformes</taxon>
        <taxon>Passeroidea</taxon>
        <taxon>Estrildidae</taxon>
        <taxon>Estrildinae</taxon>
        <taxon>Lonchura</taxon>
    </lineage>
</organism>
<dbReference type="Pfam" id="PF00692">
    <property type="entry name" value="dUTPase"/>
    <property type="match status" value="1"/>
</dbReference>
<evidence type="ECO:0000256" key="2">
    <source>
        <dbReference type="ARBA" id="ARBA00022750"/>
    </source>
</evidence>